<dbReference type="Gene3D" id="1.10.510.10">
    <property type="entry name" value="Transferase(Phosphotransferase) domain 1"/>
    <property type="match status" value="1"/>
</dbReference>
<proteinExistence type="predicted"/>
<gene>
    <name evidence="15" type="ORF">PVK06_036752</name>
</gene>
<feature type="chain" id="PRO_5045593682" description="Protein kinase domain-containing protein" evidence="13">
    <location>
        <begin position="21"/>
        <end position="629"/>
    </location>
</feature>
<keyword evidence="4 12" id="KW-0812">Transmembrane</keyword>
<protein>
    <recommendedName>
        <fullName evidence="14">Protein kinase domain-containing protein</fullName>
    </recommendedName>
</protein>
<evidence type="ECO:0000256" key="7">
    <source>
        <dbReference type="ARBA" id="ARBA00022777"/>
    </source>
</evidence>
<dbReference type="EMBL" id="JARKNE010000010">
    <property type="protein sequence ID" value="KAK5795484.1"/>
    <property type="molecule type" value="Genomic_DNA"/>
</dbReference>
<evidence type="ECO:0000256" key="9">
    <source>
        <dbReference type="ARBA" id="ARBA00022989"/>
    </source>
</evidence>
<dbReference type="InterPro" id="IPR017441">
    <property type="entry name" value="Protein_kinase_ATP_BS"/>
</dbReference>
<evidence type="ECO:0000256" key="4">
    <source>
        <dbReference type="ARBA" id="ARBA00022692"/>
    </source>
</evidence>
<keyword evidence="16" id="KW-1185">Reference proteome</keyword>
<name>A0ABR0NMM1_GOSAR</name>
<evidence type="ECO:0000256" key="10">
    <source>
        <dbReference type="ARBA" id="ARBA00023136"/>
    </source>
</evidence>
<evidence type="ECO:0000256" key="3">
    <source>
        <dbReference type="ARBA" id="ARBA00022679"/>
    </source>
</evidence>
<comment type="caution">
    <text evidence="15">The sequence shown here is derived from an EMBL/GenBank/DDBJ whole genome shotgun (WGS) entry which is preliminary data.</text>
</comment>
<dbReference type="Pfam" id="PF07714">
    <property type="entry name" value="PK_Tyr_Ser-Thr"/>
    <property type="match status" value="1"/>
</dbReference>
<organism evidence="15 16">
    <name type="scientific">Gossypium arboreum</name>
    <name type="common">Tree cotton</name>
    <name type="synonym">Gossypium nanking</name>
    <dbReference type="NCBI Taxonomy" id="29729"/>
    <lineage>
        <taxon>Eukaryota</taxon>
        <taxon>Viridiplantae</taxon>
        <taxon>Streptophyta</taxon>
        <taxon>Embryophyta</taxon>
        <taxon>Tracheophyta</taxon>
        <taxon>Spermatophyta</taxon>
        <taxon>Magnoliopsida</taxon>
        <taxon>eudicotyledons</taxon>
        <taxon>Gunneridae</taxon>
        <taxon>Pentapetalae</taxon>
        <taxon>rosids</taxon>
        <taxon>malvids</taxon>
        <taxon>Malvales</taxon>
        <taxon>Malvaceae</taxon>
        <taxon>Malvoideae</taxon>
        <taxon>Gossypium</taxon>
    </lineage>
</organism>
<dbReference type="Gene3D" id="3.30.200.20">
    <property type="entry name" value="Phosphorylase Kinase, domain 1"/>
    <property type="match status" value="1"/>
</dbReference>
<evidence type="ECO:0000259" key="14">
    <source>
        <dbReference type="PROSITE" id="PS50011"/>
    </source>
</evidence>
<keyword evidence="2" id="KW-0723">Serine/threonine-protein kinase</keyword>
<dbReference type="PROSITE" id="PS50011">
    <property type="entry name" value="PROTEIN_KINASE_DOM"/>
    <property type="match status" value="1"/>
</dbReference>
<evidence type="ECO:0000256" key="8">
    <source>
        <dbReference type="ARBA" id="ARBA00022840"/>
    </source>
</evidence>
<dbReference type="InterPro" id="IPR000719">
    <property type="entry name" value="Prot_kinase_dom"/>
</dbReference>
<evidence type="ECO:0000256" key="12">
    <source>
        <dbReference type="SAM" id="Phobius"/>
    </source>
</evidence>
<dbReference type="SMART" id="SM00220">
    <property type="entry name" value="S_TKc"/>
    <property type="match status" value="1"/>
</dbReference>
<evidence type="ECO:0000256" key="2">
    <source>
        <dbReference type="ARBA" id="ARBA00022527"/>
    </source>
</evidence>
<evidence type="ECO:0000256" key="13">
    <source>
        <dbReference type="SAM" id="SignalP"/>
    </source>
</evidence>
<dbReference type="InterPro" id="IPR025287">
    <property type="entry name" value="WAK_GUB"/>
</dbReference>
<comment type="subcellular location">
    <subcellularLocation>
        <location evidence="1">Membrane</location>
        <topology evidence="1">Single-pass membrane protein</topology>
    </subcellularLocation>
</comment>
<evidence type="ECO:0000256" key="6">
    <source>
        <dbReference type="ARBA" id="ARBA00022741"/>
    </source>
</evidence>
<keyword evidence="7" id="KW-0418">Kinase</keyword>
<evidence type="ECO:0000256" key="11">
    <source>
        <dbReference type="PROSITE-ProRule" id="PRU10141"/>
    </source>
</evidence>
<feature type="domain" description="Protein kinase" evidence="14">
    <location>
        <begin position="342"/>
        <end position="620"/>
    </location>
</feature>
<keyword evidence="6 11" id="KW-0547">Nucleotide-binding</keyword>
<dbReference type="PANTHER" id="PTHR46008:SF25">
    <property type="entry name" value="PROTEIN KINASE DOMAIN-CONTAINING PROTEIN"/>
    <property type="match status" value="1"/>
</dbReference>
<dbReference type="InterPro" id="IPR011009">
    <property type="entry name" value="Kinase-like_dom_sf"/>
</dbReference>
<keyword evidence="8 11" id="KW-0067">ATP-binding</keyword>
<evidence type="ECO:0000313" key="16">
    <source>
        <dbReference type="Proteomes" id="UP001358586"/>
    </source>
</evidence>
<feature type="transmembrane region" description="Helical" evidence="12">
    <location>
        <begin position="274"/>
        <end position="297"/>
    </location>
</feature>
<accession>A0ABR0NMM1</accession>
<evidence type="ECO:0000313" key="15">
    <source>
        <dbReference type="EMBL" id="KAK5795484.1"/>
    </source>
</evidence>
<dbReference type="SUPFAM" id="SSF56112">
    <property type="entry name" value="Protein kinase-like (PK-like)"/>
    <property type="match status" value="1"/>
</dbReference>
<dbReference type="Pfam" id="PF13947">
    <property type="entry name" value="GUB_WAK_bind"/>
    <property type="match status" value="1"/>
</dbReference>
<dbReference type="PROSITE" id="PS00107">
    <property type="entry name" value="PROTEIN_KINASE_ATP"/>
    <property type="match status" value="1"/>
</dbReference>
<dbReference type="Proteomes" id="UP001358586">
    <property type="component" value="Chromosome 10"/>
</dbReference>
<keyword evidence="5 13" id="KW-0732">Signal</keyword>
<dbReference type="PANTHER" id="PTHR46008">
    <property type="entry name" value="LEAF RUST 10 DISEASE-RESISTANCE LOCUS RECEPTOR-LIKE PROTEIN KINASE-LIKE 1.4"/>
    <property type="match status" value="1"/>
</dbReference>
<dbReference type="InterPro" id="IPR008271">
    <property type="entry name" value="Ser/Thr_kinase_AS"/>
</dbReference>
<feature type="signal peptide" evidence="13">
    <location>
        <begin position="1"/>
        <end position="20"/>
    </location>
</feature>
<dbReference type="InterPro" id="IPR001245">
    <property type="entry name" value="Ser-Thr/Tyr_kinase_cat_dom"/>
</dbReference>
<evidence type="ECO:0000256" key="5">
    <source>
        <dbReference type="ARBA" id="ARBA00022729"/>
    </source>
</evidence>
<reference evidence="15 16" key="1">
    <citation type="submission" date="2023-03" db="EMBL/GenBank/DDBJ databases">
        <title>WGS of Gossypium arboreum.</title>
        <authorList>
            <person name="Yu D."/>
        </authorList>
    </citation>
    <scope>NUCLEOTIDE SEQUENCE [LARGE SCALE GENOMIC DNA]</scope>
    <source>
        <tissue evidence="15">Leaf</tissue>
    </source>
</reference>
<feature type="binding site" evidence="11">
    <location>
        <position position="370"/>
    </location>
    <ligand>
        <name>ATP</name>
        <dbReference type="ChEBI" id="CHEBI:30616"/>
    </ligand>
</feature>
<keyword evidence="3" id="KW-0808">Transferase</keyword>
<dbReference type="CDD" id="cd14066">
    <property type="entry name" value="STKc_IRAK"/>
    <property type="match status" value="1"/>
</dbReference>
<sequence length="629" mass="68689">MAVTLNLLSTALLLLTCAVGLTVSVNRCPNCGSTAVPYPLSTGPSCGDQNYKIRCDAGSLVFDTLNNTYPITSINRFSQRLVIQPASLVPNTCVTTDLRFEGVQLNSSLPFNITSSNTVLFLNCTGSILRSPLNCSSNGLCHEYVNESSRAAACEAAPICCTFRAGGGATAYAIRARETGCRAYTSFVNLQSDLPVNRWPEPGMELQWVSPPEPVCGTQADCDRNSTCGSGPNSNGTRRCFCNSGLFWDPIEGVCAKISTCQNPDGCSDSNRTALIAGLTAGLGTALVAVIIGILLYRRHRRIVEAQERLRKERETILNANNGGKAAKVFTGKEIKKATNNFSKDRILGAGGYGEVYKGILDDGTPVAVKCAKLGNTKGTDQVLNEVRILCQVNHRSLVGLLGCCVELDQPIMVYEFIENGNLLDHLQSPNINDRGLLTWTRRLQIARDTAEGLAYLHFSAVPPIYHRDVKSSNILLDVKHNAKVSDFGLSRLAHTDMSHVSTCAQGTLGYLDPEYYRNYQLTDKSDVYSFGVVLLELLTSQKAIDFNRDADDVNLAIYVKRMTDEEKLMDVVDPILKEKASPLEIDTMKALGFLALSCLEERRQNRPSMKEVTEEIEYIICIATGKTV</sequence>
<keyword evidence="10 12" id="KW-0472">Membrane</keyword>
<keyword evidence="9 12" id="KW-1133">Transmembrane helix</keyword>
<dbReference type="PROSITE" id="PS00108">
    <property type="entry name" value="PROTEIN_KINASE_ST"/>
    <property type="match status" value="1"/>
</dbReference>
<evidence type="ECO:0000256" key="1">
    <source>
        <dbReference type="ARBA" id="ARBA00004167"/>
    </source>
</evidence>